<dbReference type="Proteomes" id="UP000789423">
    <property type="component" value="Unassembled WGS sequence"/>
</dbReference>
<sequence length="476" mass="52456">MKIKVEIHIKKDYAQLCMEYEGRIKGVSIMEMIEKRDLNDRFIRLSPPQILAIGFFALIIVGGILLKLPIATKTSISWVDAFFTATSAATVTGLGVVDVNSTFTIFGQVVIMLLIQTGGLGLMTIAILIVWVLGKKIGLRHRLLIGEALNQTNIGGLVKLVKRVFFFSICIELVGVLFLSIRFVPEFGLGKGLYYSLFHVVAAYNNAGFALWPDNLTRYVGDPIVNIGICSLIVIGGLGFTVLIDIWYSRSFRKLALHSKIMIVGTIALSVFSMIVIFILEYSNVETLGSLSLSEKLWASFFQGITPRTAGFNTIDYGSMNESTLFFTMVLMFIGAGSVSTGGGIKLTTFVILITSVISFFKKKEDVVLFHRTIKMSTVMRALSIVIASQFLIFVAVFVLMLTENFSFIELLFETISAFGTVGLSMGITADLSVFGKYVIMFVMFCGLIGPLTLVFSLARPAKQKIRYPSEDVFTG</sequence>
<proteinExistence type="predicted"/>
<evidence type="ECO:0000256" key="2">
    <source>
        <dbReference type="ARBA" id="ARBA00022448"/>
    </source>
</evidence>
<protein>
    <submittedName>
        <fullName evidence="11">Ktr system potassium uptake protein B</fullName>
    </submittedName>
</protein>
<dbReference type="NCBIfam" id="TIGR00933">
    <property type="entry name" value="2a38"/>
    <property type="match status" value="1"/>
</dbReference>
<dbReference type="InterPro" id="IPR003445">
    <property type="entry name" value="Cat_transpt"/>
</dbReference>
<evidence type="ECO:0000313" key="12">
    <source>
        <dbReference type="Proteomes" id="UP000789423"/>
    </source>
</evidence>
<feature type="transmembrane region" description="Helical" evidence="10">
    <location>
        <begin position="109"/>
        <end position="133"/>
    </location>
</feature>
<feature type="transmembrane region" description="Helical" evidence="10">
    <location>
        <begin position="438"/>
        <end position="459"/>
    </location>
</feature>
<feature type="transmembrane region" description="Helical" evidence="10">
    <location>
        <begin position="382"/>
        <end position="402"/>
    </location>
</feature>
<keyword evidence="5 10" id="KW-0812">Transmembrane</keyword>
<evidence type="ECO:0000256" key="1">
    <source>
        <dbReference type="ARBA" id="ARBA00004651"/>
    </source>
</evidence>
<feature type="transmembrane region" description="Helical" evidence="10">
    <location>
        <begin position="193"/>
        <end position="212"/>
    </location>
</feature>
<dbReference type="Pfam" id="PF02386">
    <property type="entry name" value="TrkH"/>
    <property type="match status" value="1"/>
</dbReference>
<keyword evidence="8" id="KW-0406">Ion transport</keyword>
<evidence type="ECO:0000256" key="6">
    <source>
        <dbReference type="ARBA" id="ARBA00022958"/>
    </source>
</evidence>
<comment type="subcellular location">
    <subcellularLocation>
        <location evidence="1">Cell membrane</location>
        <topology evidence="1">Multi-pass membrane protein</topology>
    </subcellularLocation>
</comment>
<feature type="transmembrane region" description="Helical" evidence="10">
    <location>
        <begin position="164"/>
        <end position="181"/>
    </location>
</feature>
<evidence type="ECO:0000256" key="5">
    <source>
        <dbReference type="ARBA" id="ARBA00022692"/>
    </source>
</evidence>
<keyword evidence="4" id="KW-0633">Potassium transport</keyword>
<dbReference type="PANTHER" id="PTHR32024:SF1">
    <property type="entry name" value="KTR SYSTEM POTASSIUM UPTAKE PROTEIN B"/>
    <property type="match status" value="1"/>
</dbReference>
<comment type="caution">
    <text evidence="11">The sequence shown here is derived from an EMBL/GenBank/DDBJ whole genome shotgun (WGS) entry which is preliminary data.</text>
</comment>
<feature type="transmembrane region" description="Helical" evidence="10">
    <location>
        <begin position="330"/>
        <end position="361"/>
    </location>
</feature>
<evidence type="ECO:0000256" key="9">
    <source>
        <dbReference type="ARBA" id="ARBA00023136"/>
    </source>
</evidence>
<keyword evidence="9 10" id="KW-0472">Membrane</keyword>
<evidence type="ECO:0000256" key="3">
    <source>
        <dbReference type="ARBA" id="ARBA00022475"/>
    </source>
</evidence>
<keyword evidence="6" id="KW-0630">Potassium</keyword>
<organism evidence="11 12">
    <name type="scientific">Bacillus rhizoplanae</name>
    <dbReference type="NCBI Taxonomy" id="2880966"/>
    <lineage>
        <taxon>Bacteria</taxon>
        <taxon>Bacillati</taxon>
        <taxon>Bacillota</taxon>
        <taxon>Bacilli</taxon>
        <taxon>Bacillales</taxon>
        <taxon>Bacillaceae</taxon>
        <taxon>Bacillus</taxon>
    </lineage>
</organism>
<feature type="transmembrane region" description="Helical" evidence="10">
    <location>
        <begin position="76"/>
        <end position="97"/>
    </location>
</feature>
<dbReference type="PANTHER" id="PTHR32024">
    <property type="entry name" value="TRK SYSTEM POTASSIUM UPTAKE PROTEIN TRKG-RELATED"/>
    <property type="match status" value="1"/>
</dbReference>
<feature type="transmembrane region" description="Helical" evidence="10">
    <location>
        <begin position="261"/>
        <end position="280"/>
    </location>
</feature>
<feature type="transmembrane region" description="Helical" evidence="10">
    <location>
        <begin position="50"/>
        <end position="70"/>
    </location>
</feature>
<keyword evidence="2" id="KW-0813">Transport</keyword>
<keyword evidence="7 10" id="KW-1133">Transmembrane helix</keyword>
<evidence type="ECO:0000256" key="7">
    <source>
        <dbReference type="ARBA" id="ARBA00022989"/>
    </source>
</evidence>
<evidence type="ECO:0000256" key="8">
    <source>
        <dbReference type="ARBA" id="ARBA00023065"/>
    </source>
</evidence>
<dbReference type="InterPro" id="IPR004772">
    <property type="entry name" value="TrkH"/>
</dbReference>
<gene>
    <name evidence="11" type="primary">ktrB_1</name>
    <name evidence="11" type="ORF">BACCIP111899_00805</name>
</gene>
<evidence type="ECO:0000256" key="10">
    <source>
        <dbReference type="SAM" id="Phobius"/>
    </source>
</evidence>
<reference evidence="11 12" key="1">
    <citation type="submission" date="2021-10" db="EMBL/GenBank/DDBJ databases">
        <authorList>
            <person name="Criscuolo A."/>
        </authorList>
    </citation>
    <scope>NUCLEOTIDE SEQUENCE [LARGE SCALE GENOMIC DNA]</scope>
    <source>
        <strain evidence="12">CIP 111899</strain>
    </source>
</reference>
<feature type="transmembrane region" description="Helical" evidence="10">
    <location>
        <begin position="224"/>
        <end position="249"/>
    </location>
</feature>
<evidence type="ECO:0000313" key="11">
    <source>
        <dbReference type="EMBL" id="CAG9611633.1"/>
    </source>
</evidence>
<name>A0ABM8Y7C2_9BACI</name>
<keyword evidence="3" id="KW-1003">Cell membrane</keyword>
<evidence type="ECO:0000256" key="4">
    <source>
        <dbReference type="ARBA" id="ARBA00022538"/>
    </source>
</evidence>
<keyword evidence="12" id="KW-1185">Reference proteome</keyword>
<dbReference type="EMBL" id="CAKJTI010000003">
    <property type="protein sequence ID" value="CAG9611633.1"/>
    <property type="molecule type" value="Genomic_DNA"/>
</dbReference>
<accession>A0ABM8Y7C2</accession>